<proteinExistence type="predicted"/>
<protein>
    <submittedName>
        <fullName evidence="2">Alpha/beta hydrolase</fullName>
    </submittedName>
</protein>
<sequence>MRCLVLLLAAFGLGVPAPAVAQTYVYEEVVESWVDVAASRFVSPQLAMVEQGALAAFGPFRVVSESRAALVGITDENSPAQFAAMMAAYPGIVTLDFIECPGTHDDRANLALGRMIRARGIAAVVPEGGSVRSGAVELFLAGATRQIADGAEFAVHAWLDDRGLGAWDYAPDSPEHQKYLAYYREMGMAAEDAARFYAMTNSVPFETALWLDGVEMRGWIGMPAQSVAEAPRLAYADVPLAEPVRLDLEMALN</sequence>
<feature type="chain" id="PRO_5046594816" evidence="1">
    <location>
        <begin position="22"/>
        <end position="253"/>
    </location>
</feature>
<evidence type="ECO:0000256" key="1">
    <source>
        <dbReference type="SAM" id="SignalP"/>
    </source>
</evidence>
<dbReference type="EMBL" id="JBHRST010000022">
    <property type="protein sequence ID" value="MFC3099150.1"/>
    <property type="molecule type" value="Genomic_DNA"/>
</dbReference>
<accession>A0ABV7ECL6</accession>
<organism evidence="2 3">
    <name type="scientific">Alteraurantiacibacter palmitatis</name>
    <dbReference type="NCBI Taxonomy" id="2054628"/>
    <lineage>
        <taxon>Bacteria</taxon>
        <taxon>Pseudomonadati</taxon>
        <taxon>Pseudomonadota</taxon>
        <taxon>Alphaproteobacteria</taxon>
        <taxon>Sphingomonadales</taxon>
        <taxon>Erythrobacteraceae</taxon>
        <taxon>Alteraurantiacibacter</taxon>
    </lineage>
</organism>
<dbReference type="GO" id="GO:0016787">
    <property type="term" value="F:hydrolase activity"/>
    <property type="evidence" value="ECO:0007669"/>
    <property type="project" value="UniProtKB-KW"/>
</dbReference>
<keyword evidence="2" id="KW-0378">Hydrolase</keyword>
<gene>
    <name evidence="2" type="ORF">ACFODU_15240</name>
</gene>
<keyword evidence="1" id="KW-0732">Signal</keyword>
<evidence type="ECO:0000313" key="3">
    <source>
        <dbReference type="Proteomes" id="UP001595456"/>
    </source>
</evidence>
<feature type="signal peptide" evidence="1">
    <location>
        <begin position="1"/>
        <end position="21"/>
    </location>
</feature>
<name>A0ABV7ECL6_9SPHN</name>
<reference evidence="3" key="1">
    <citation type="journal article" date="2019" name="Int. J. Syst. Evol. Microbiol.">
        <title>The Global Catalogue of Microorganisms (GCM) 10K type strain sequencing project: providing services to taxonomists for standard genome sequencing and annotation.</title>
        <authorList>
            <consortium name="The Broad Institute Genomics Platform"/>
            <consortium name="The Broad Institute Genome Sequencing Center for Infectious Disease"/>
            <person name="Wu L."/>
            <person name="Ma J."/>
        </authorList>
    </citation>
    <scope>NUCLEOTIDE SEQUENCE [LARGE SCALE GENOMIC DNA]</scope>
    <source>
        <strain evidence="3">KCTC 52607</strain>
    </source>
</reference>
<comment type="caution">
    <text evidence="2">The sequence shown here is derived from an EMBL/GenBank/DDBJ whole genome shotgun (WGS) entry which is preliminary data.</text>
</comment>
<dbReference type="RefSeq" id="WP_336924378.1">
    <property type="nucleotide sequence ID" value="NZ_JBANRO010000001.1"/>
</dbReference>
<keyword evidence="3" id="KW-1185">Reference proteome</keyword>
<dbReference type="Proteomes" id="UP001595456">
    <property type="component" value="Unassembled WGS sequence"/>
</dbReference>
<evidence type="ECO:0000313" key="2">
    <source>
        <dbReference type="EMBL" id="MFC3099150.1"/>
    </source>
</evidence>